<reference evidence="2" key="1">
    <citation type="submission" date="2020-07" db="EMBL/GenBank/DDBJ databases">
        <title>The High-quality genome of the commercially important snow crab, Chionoecetes opilio.</title>
        <authorList>
            <person name="Jeong J.-H."/>
            <person name="Ryu S."/>
        </authorList>
    </citation>
    <scope>NUCLEOTIDE SEQUENCE</scope>
    <source>
        <strain evidence="2">MADBK_172401_WGS</strain>
        <tissue evidence="2">Digestive gland</tissue>
    </source>
</reference>
<dbReference type="EMBL" id="JACEEZ010019792">
    <property type="protein sequence ID" value="KAG0715318.1"/>
    <property type="molecule type" value="Genomic_DNA"/>
</dbReference>
<dbReference type="Proteomes" id="UP000770661">
    <property type="component" value="Unassembled WGS sequence"/>
</dbReference>
<feature type="compositionally biased region" description="Polar residues" evidence="1">
    <location>
        <begin position="19"/>
        <end position="30"/>
    </location>
</feature>
<comment type="caution">
    <text evidence="2">The sequence shown here is derived from an EMBL/GenBank/DDBJ whole genome shotgun (WGS) entry which is preliminary data.</text>
</comment>
<organism evidence="2 3">
    <name type="scientific">Chionoecetes opilio</name>
    <name type="common">Atlantic snow crab</name>
    <name type="synonym">Cancer opilio</name>
    <dbReference type="NCBI Taxonomy" id="41210"/>
    <lineage>
        <taxon>Eukaryota</taxon>
        <taxon>Metazoa</taxon>
        <taxon>Ecdysozoa</taxon>
        <taxon>Arthropoda</taxon>
        <taxon>Crustacea</taxon>
        <taxon>Multicrustacea</taxon>
        <taxon>Malacostraca</taxon>
        <taxon>Eumalacostraca</taxon>
        <taxon>Eucarida</taxon>
        <taxon>Decapoda</taxon>
        <taxon>Pleocyemata</taxon>
        <taxon>Brachyura</taxon>
        <taxon>Eubrachyura</taxon>
        <taxon>Majoidea</taxon>
        <taxon>Majidae</taxon>
        <taxon>Chionoecetes</taxon>
    </lineage>
</organism>
<name>A0A8J4XWZ6_CHIOP</name>
<evidence type="ECO:0000313" key="2">
    <source>
        <dbReference type="EMBL" id="KAG0715318.1"/>
    </source>
</evidence>
<accession>A0A8J4XWZ6</accession>
<evidence type="ECO:0000256" key="1">
    <source>
        <dbReference type="SAM" id="MobiDB-lite"/>
    </source>
</evidence>
<evidence type="ECO:0000313" key="3">
    <source>
        <dbReference type="Proteomes" id="UP000770661"/>
    </source>
</evidence>
<feature type="region of interest" description="Disordered" evidence="1">
    <location>
        <begin position="1"/>
        <end position="30"/>
    </location>
</feature>
<gene>
    <name evidence="2" type="ORF">GWK47_012210</name>
</gene>
<sequence>MADSLTADHSQQEEERELGTSSRPSSAVSGKNWQEFLRIKRQQDGVFSFLASNHWRYFAPNRQGRVKSSAMTQEDSTDTRVSLLHLQDAVQTGGTRKGQYAQ</sequence>
<protein>
    <submittedName>
        <fullName evidence="2">Uncharacterized protein</fullName>
    </submittedName>
</protein>
<keyword evidence="3" id="KW-1185">Reference proteome</keyword>
<proteinExistence type="predicted"/>
<dbReference type="AlphaFoldDB" id="A0A8J4XWZ6"/>